<evidence type="ECO:0000313" key="2">
    <source>
        <dbReference type="Proteomes" id="UP001285441"/>
    </source>
</evidence>
<dbReference type="InterPro" id="IPR029045">
    <property type="entry name" value="ClpP/crotonase-like_dom_sf"/>
</dbReference>
<proteinExistence type="predicted"/>
<gene>
    <name evidence="1" type="ORF">B0H63DRAFT_470102</name>
</gene>
<dbReference type="Gene3D" id="3.90.226.10">
    <property type="entry name" value="2-enoyl-CoA Hydratase, Chain A, domain 1"/>
    <property type="match status" value="1"/>
</dbReference>
<dbReference type="GO" id="GO:0005777">
    <property type="term" value="C:peroxisome"/>
    <property type="evidence" value="ECO:0007669"/>
    <property type="project" value="TreeGrafter"/>
</dbReference>
<evidence type="ECO:0000313" key="1">
    <source>
        <dbReference type="EMBL" id="KAK3387472.1"/>
    </source>
</evidence>
<dbReference type="InterPro" id="IPR001753">
    <property type="entry name" value="Enoyl-CoA_hydra/iso"/>
</dbReference>
<sequence>MTTLFTIPVPALGNNPAGTIVCTEPAKQVYLLTINIAPDNRLTSASCGALLNALDALEFGGFAPGVVVTTSGIAKFFSNGLDLEQALASETFLPESLFKLFGRFLTYPMPTIALLNGHAFAGGLMLAMHHDYRIMNPTKGFACINELEFGVPLKPAMSSIFRLKLAPAVYRTLVLEAHRFSGPAALAAGIVDGVGGLDEVLELVQSRKLTTKAKTGIYGILKAEMYRESVSLLSTEGHKLEEEKFLQAAERDDECKERGRKVAGELLKGKL</sequence>
<dbReference type="GO" id="GO:0004165">
    <property type="term" value="F:delta(3)-delta(2)-enoyl-CoA isomerase activity"/>
    <property type="evidence" value="ECO:0007669"/>
    <property type="project" value="TreeGrafter"/>
</dbReference>
<dbReference type="CDD" id="cd06558">
    <property type="entry name" value="crotonase-like"/>
    <property type="match status" value="1"/>
</dbReference>
<accession>A0AAE0U1J2</accession>
<organism evidence="1 2">
    <name type="scientific">Podospora didyma</name>
    <dbReference type="NCBI Taxonomy" id="330526"/>
    <lineage>
        <taxon>Eukaryota</taxon>
        <taxon>Fungi</taxon>
        <taxon>Dikarya</taxon>
        <taxon>Ascomycota</taxon>
        <taxon>Pezizomycotina</taxon>
        <taxon>Sordariomycetes</taxon>
        <taxon>Sordariomycetidae</taxon>
        <taxon>Sordariales</taxon>
        <taxon>Podosporaceae</taxon>
        <taxon>Podospora</taxon>
    </lineage>
</organism>
<dbReference type="Pfam" id="PF00378">
    <property type="entry name" value="ECH_1"/>
    <property type="match status" value="1"/>
</dbReference>
<dbReference type="Proteomes" id="UP001285441">
    <property type="component" value="Unassembled WGS sequence"/>
</dbReference>
<dbReference type="SUPFAM" id="SSF52096">
    <property type="entry name" value="ClpP/crotonase"/>
    <property type="match status" value="1"/>
</dbReference>
<reference evidence="1" key="1">
    <citation type="journal article" date="2023" name="Mol. Phylogenet. Evol.">
        <title>Genome-scale phylogeny and comparative genomics of the fungal order Sordariales.</title>
        <authorList>
            <person name="Hensen N."/>
            <person name="Bonometti L."/>
            <person name="Westerberg I."/>
            <person name="Brannstrom I.O."/>
            <person name="Guillou S."/>
            <person name="Cros-Aarteil S."/>
            <person name="Calhoun S."/>
            <person name="Haridas S."/>
            <person name="Kuo A."/>
            <person name="Mondo S."/>
            <person name="Pangilinan J."/>
            <person name="Riley R."/>
            <person name="LaButti K."/>
            <person name="Andreopoulos B."/>
            <person name="Lipzen A."/>
            <person name="Chen C."/>
            <person name="Yan M."/>
            <person name="Daum C."/>
            <person name="Ng V."/>
            <person name="Clum A."/>
            <person name="Steindorff A."/>
            <person name="Ohm R.A."/>
            <person name="Martin F."/>
            <person name="Silar P."/>
            <person name="Natvig D.O."/>
            <person name="Lalanne C."/>
            <person name="Gautier V."/>
            <person name="Ament-Velasquez S.L."/>
            <person name="Kruys A."/>
            <person name="Hutchinson M.I."/>
            <person name="Powell A.J."/>
            <person name="Barry K."/>
            <person name="Miller A.N."/>
            <person name="Grigoriev I.V."/>
            <person name="Debuchy R."/>
            <person name="Gladieux P."/>
            <person name="Hiltunen Thoren M."/>
            <person name="Johannesson H."/>
        </authorList>
    </citation>
    <scope>NUCLEOTIDE SEQUENCE</scope>
    <source>
        <strain evidence="1">CBS 232.78</strain>
    </source>
</reference>
<name>A0AAE0U1J2_9PEZI</name>
<dbReference type="PANTHER" id="PTHR11941:SF75">
    <property type="entry name" value="ENOYL-COA HYDRATASE_ISOMERASE FAMILY PROTEIN"/>
    <property type="match status" value="1"/>
</dbReference>
<protein>
    <submittedName>
        <fullName evidence="1">ClpP/crotonase-like domain-containing protein</fullName>
    </submittedName>
</protein>
<dbReference type="EMBL" id="JAULSW010000003">
    <property type="protein sequence ID" value="KAK3387472.1"/>
    <property type="molecule type" value="Genomic_DNA"/>
</dbReference>
<comment type="caution">
    <text evidence="1">The sequence shown here is derived from an EMBL/GenBank/DDBJ whole genome shotgun (WGS) entry which is preliminary data.</text>
</comment>
<reference evidence="1" key="2">
    <citation type="submission" date="2023-06" db="EMBL/GenBank/DDBJ databases">
        <authorList>
            <consortium name="Lawrence Berkeley National Laboratory"/>
            <person name="Haridas S."/>
            <person name="Hensen N."/>
            <person name="Bonometti L."/>
            <person name="Westerberg I."/>
            <person name="Brannstrom I.O."/>
            <person name="Guillou S."/>
            <person name="Cros-Aarteil S."/>
            <person name="Calhoun S."/>
            <person name="Kuo A."/>
            <person name="Mondo S."/>
            <person name="Pangilinan J."/>
            <person name="Riley R."/>
            <person name="LaButti K."/>
            <person name="Andreopoulos B."/>
            <person name="Lipzen A."/>
            <person name="Chen C."/>
            <person name="Yanf M."/>
            <person name="Daum C."/>
            <person name="Ng V."/>
            <person name="Clum A."/>
            <person name="Steindorff A."/>
            <person name="Ohm R."/>
            <person name="Martin F."/>
            <person name="Silar P."/>
            <person name="Natvig D."/>
            <person name="Lalanne C."/>
            <person name="Gautier V."/>
            <person name="Ament-velasquez S.L."/>
            <person name="Kruys A."/>
            <person name="Hutchinson M.I."/>
            <person name="Powell A.J."/>
            <person name="Barry K."/>
            <person name="Miller A.N."/>
            <person name="Grigoriev I.V."/>
            <person name="Debuchy R."/>
            <person name="Gladieux P."/>
            <person name="Thoren M.H."/>
            <person name="Johannesson H."/>
        </authorList>
    </citation>
    <scope>NUCLEOTIDE SEQUENCE</scope>
    <source>
        <strain evidence="1">CBS 232.78</strain>
    </source>
</reference>
<dbReference type="GO" id="GO:0006635">
    <property type="term" value="P:fatty acid beta-oxidation"/>
    <property type="evidence" value="ECO:0007669"/>
    <property type="project" value="TreeGrafter"/>
</dbReference>
<dbReference type="AlphaFoldDB" id="A0AAE0U1J2"/>
<dbReference type="PANTHER" id="PTHR11941">
    <property type="entry name" value="ENOYL-COA HYDRATASE-RELATED"/>
    <property type="match status" value="1"/>
</dbReference>
<keyword evidence="2" id="KW-1185">Reference proteome</keyword>